<reference evidence="2" key="1">
    <citation type="journal article" date="2023" name="Front. Plant Sci.">
        <title>Chromosomal-level genome assembly of Melastoma candidum provides insights into trichome evolution.</title>
        <authorList>
            <person name="Zhong Y."/>
            <person name="Wu W."/>
            <person name="Sun C."/>
            <person name="Zou P."/>
            <person name="Liu Y."/>
            <person name="Dai S."/>
            <person name="Zhou R."/>
        </authorList>
    </citation>
    <scope>NUCLEOTIDE SEQUENCE [LARGE SCALE GENOMIC DNA]</scope>
</reference>
<evidence type="ECO:0000313" key="1">
    <source>
        <dbReference type="EMBL" id="KAI4366032.1"/>
    </source>
</evidence>
<gene>
    <name evidence="1" type="ORF">MLD38_021959</name>
</gene>
<comment type="caution">
    <text evidence="1">The sequence shown here is derived from an EMBL/GenBank/DDBJ whole genome shotgun (WGS) entry which is preliminary data.</text>
</comment>
<proteinExistence type="predicted"/>
<organism evidence="1 2">
    <name type="scientific">Melastoma candidum</name>
    <dbReference type="NCBI Taxonomy" id="119954"/>
    <lineage>
        <taxon>Eukaryota</taxon>
        <taxon>Viridiplantae</taxon>
        <taxon>Streptophyta</taxon>
        <taxon>Embryophyta</taxon>
        <taxon>Tracheophyta</taxon>
        <taxon>Spermatophyta</taxon>
        <taxon>Magnoliopsida</taxon>
        <taxon>eudicotyledons</taxon>
        <taxon>Gunneridae</taxon>
        <taxon>Pentapetalae</taxon>
        <taxon>rosids</taxon>
        <taxon>malvids</taxon>
        <taxon>Myrtales</taxon>
        <taxon>Melastomataceae</taxon>
        <taxon>Melastomatoideae</taxon>
        <taxon>Melastomateae</taxon>
        <taxon>Melastoma</taxon>
    </lineage>
</organism>
<name>A0ACB9QGY0_9MYRT</name>
<keyword evidence="2" id="KW-1185">Reference proteome</keyword>
<sequence length="350" mass="38330">MSPGPDSYQSLPPLKRFTLLHHHPDKENVAPSFPLPAKKRRESRPPLLETRPFSSSDVAAATYPLPTKKRVWAPSPDFLPLLDLNSEYKPCVGEEVGVGVTVPELNGEEEKQLEGVPDCESQDGVIEEDVSPLGATKREVPEEAEKNPEDRGGEEDDDDDGILCVICQSTDGEPSDPIVFCDGCNLMAHATCYGNPLIRGIPDGEWYCHRCLASTGDGPAITCCLCPKAGGAMKPTVDGQWAHVVCAVFVPEVFFEDAEGREGINCGGVERGKRSCYVCEGKGGCMVECSESRCKRGFHVTCGLEDDLWLDYKEGRGKGIVVGFCRDHTELWKKQQLTGKFKIVAREEKL</sequence>
<accession>A0ACB9QGY0</accession>
<protein>
    <submittedName>
        <fullName evidence="1">Uncharacterized protein</fullName>
    </submittedName>
</protein>
<evidence type="ECO:0000313" key="2">
    <source>
        <dbReference type="Proteomes" id="UP001057402"/>
    </source>
</evidence>
<dbReference type="EMBL" id="CM042885">
    <property type="protein sequence ID" value="KAI4366032.1"/>
    <property type="molecule type" value="Genomic_DNA"/>
</dbReference>
<dbReference type="Proteomes" id="UP001057402">
    <property type="component" value="Chromosome 6"/>
</dbReference>